<name>A0A1G6UFT4_9PROT</name>
<sequence length="327" mass="36043">MTRLFAFLFIVLIATPAALADATIYLVRHAEKVADGTRDPDLTAMGRARADWIAGYLADKGLTGIYSTDYKRTRETAQPTAEKTGLAVNLYDPRALDAFAAELKSKDGVFLVVGHSNTTPMLANLLAGSHLKYAGEDVYDQIFKVKLSEAGAANVSVSFSKPRQDHMARLETLKEAIASRLGVMADVARYKWNNDLPIEAPEREARIIDTTTQRAVEMGLDPAFARQAIFMQMEASKLLQRELFEVWIPNEQPPFESIPSLADDIRPRIDILTDALLDAVQKAEFLLAFCPSLPVLGEKPEGTDFSWAVWGEAVMGLHPTTECIAID</sequence>
<evidence type="ECO:0000256" key="4">
    <source>
        <dbReference type="ARBA" id="ARBA00023235"/>
    </source>
</evidence>
<dbReference type="InterPro" id="IPR051331">
    <property type="entry name" value="Chorismate_mutase-related"/>
</dbReference>
<feature type="chain" id="PRO_5010339602" description="chorismate mutase" evidence="5">
    <location>
        <begin position="21"/>
        <end position="327"/>
    </location>
</feature>
<evidence type="ECO:0000259" key="6">
    <source>
        <dbReference type="PROSITE" id="PS51168"/>
    </source>
</evidence>
<dbReference type="EC" id="5.4.99.5" evidence="2"/>
<evidence type="ECO:0000313" key="7">
    <source>
        <dbReference type="EMBL" id="SDD39457.1"/>
    </source>
</evidence>
<keyword evidence="8" id="KW-1185">Reference proteome</keyword>
<dbReference type="Gene3D" id="1.20.59.10">
    <property type="entry name" value="Chorismate mutase"/>
    <property type="match status" value="1"/>
</dbReference>
<dbReference type="SUPFAM" id="SSF53254">
    <property type="entry name" value="Phosphoglycerate mutase-like"/>
    <property type="match status" value="1"/>
</dbReference>
<dbReference type="AlphaFoldDB" id="A0A1G6UFT4"/>
<evidence type="ECO:0000256" key="3">
    <source>
        <dbReference type="ARBA" id="ARBA00022729"/>
    </source>
</evidence>
<dbReference type="InterPro" id="IPR013078">
    <property type="entry name" value="His_Pase_superF_clade-1"/>
</dbReference>
<dbReference type="PANTHER" id="PTHR38041">
    <property type="entry name" value="CHORISMATE MUTASE"/>
    <property type="match status" value="1"/>
</dbReference>
<dbReference type="GO" id="GO:0004106">
    <property type="term" value="F:chorismate mutase activity"/>
    <property type="evidence" value="ECO:0007669"/>
    <property type="project" value="UniProtKB-EC"/>
</dbReference>
<dbReference type="SUPFAM" id="SSF48600">
    <property type="entry name" value="Chorismate mutase II"/>
    <property type="match status" value="1"/>
</dbReference>
<proteinExistence type="predicted"/>
<dbReference type="InterPro" id="IPR008240">
    <property type="entry name" value="Chorismate_mutase_periplasmic"/>
</dbReference>
<organism evidence="7 8">
    <name type="scientific">Kordiimonas lacus</name>
    <dbReference type="NCBI Taxonomy" id="637679"/>
    <lineage>
        <taxon>Bacteria</taxon>
        <taxon>Pseudomonadati</taxon>
        <taxon>Pseudomonadota</taxon>
        <taxon>Alphaproteobacteria</taxon>
        <taxon>Kordiimonadales</taxon>
        <taxon>Kordiimonadaceae</taxon>
        <taxon>Kordiimonas</taxon>
    </lineage>
</organism>
<dbReference type="RefSeq" id="WP_068308164.1">
    <property type="nucleotide sequence ID" value="NZ_FNAK01000001.1"/>
</dbReference>
<keyword evidence="4" id="KW-0413">Isomerase</keyword>
<dbReference type="PANTHER" id="PTHR38041:SF2">
    <property type="entry name" value="SECRETED CHORISMATE MUTASE"/>
    <property type="match status" value="1"/>
</dbReference>
<feature type="signal peptide" evidence="5">
    <location>
        <begin position="1"/>
        <end position="20"/>
    </location>
</feature>
<dbReference type="EMBL" id="FNAK01000001">
    <property type="protein sequence ID" value="SDD39457.1"/>
    <property type="molecule type" value="Genomic_DNA"/>
</dbReference>
<dbReference type="GO" id="GO:0009697">
    <property type="term" value="P:salicylic acid biosynthetic process"/>
    <property type="evidence" value="ECO:0007669"/>
    <property type="project" value="TreeGrafter"/>
</dbReference>
<dbReference type="UniPathway" id="UPA00120">
    <property type="reaction ID" value="UER00203"/>
</dbReference>
<reference evidence="7 8" key="1">
    <citation type="submission" date="2016-10" db="EMBL/GenBank/DDBJ databases">
        <authorList>
            <person name="de Groot N.N."/>
        </authorList>
    </citation>
    <scope>NUCLEOTIDE SEQUENCE [LARGE SCALE GENOMIC DNA]</scope>
    <source>
        <strain evidence="7 8">CGMCC 1.9109</strain>
    </source>
</reference>
<comment type="pathway">
    <text evidence="1">Metabolic intermediate biosynthesis; prephenate biosynthesis; prephenate from chorismate: step 1/1.</text>
</comment>
<accession>A0A1G6UFT4</accession>
<dbReference type="InterPro" id="IPR036263">
    <property type="entry name" value="Chorismate_II_sf"/>
</dbReference>
<gene>
    <name evidence="7" type="ORF">SAMN04488071_0555</name>
</gene>
<dbReference type="NCBIfam" id="TIGR01806">
    <property type="entry name" value="CM_mono2"/>
    <property type="match status" value="1"/>
</dbReference>
<evidence type="ECO:0000313" key="8">
    <source>
        <dbReference type="Proteomes" id="UP000183685"/>
    </source>
</evidence>
<dbReference type="OrthoDB" id="3296006at2"/>
<dbReference type="Pfam" id="PF00300">
    <property type="entry name" value="His_Phos_1"/>
    <property type="match status" value="1"/>
</dbReference>
<keyword evidence="3 5" id="KW-0732">Signal</keyword>
<feature type="domain" description="Chorismate mutase" evidence="6">
    <location>
        <begin position="151"/>
        <end position="244"/>
    </location>
</feature>
<dbReference type="Gene3D" id="3.40.50.1240">
    <property type="entry name" value="Phosphoglycerate mutase-like"/>
    <property type="match status" value="1"/>
</dbReference>
<dbReference type="SMART" id="SM00830">
    <property type="entry name" value="CM_2"/>
    <property type="match status" value="1"/>
</dbReference>
<protein>
    <recommendedName>
        <fullName evidence="2">chorismate mutase</fullName>
        <ecNumber evidence="2">5.4.99.5</ecNumber>
    </recommendedName>
</protein>
<dbReference type="InterPro" id="IPR036979">
    <property type="entry name" value="CM_dom_sf"/>
</dbReference>
<dbReference type="Proteomes" id="UP000183685">
    <property type="component" value="Unassembled WGS sequence"/>
</dbReference>
<dbReference type="InterPro" id="IPR029033">
    <property type="entry name" value="His_PPase_superfam"/>
</dbReference>
<dbReference type="GO" id="GO:0046417">
    <property type="term" value="P:chorismate metabolic process"/>
    <property type="evidence" value="ECO:0007669"/>
    <property type="project" value="InterPro"/>
</dbReference>
<dbReference type="PROSITE" id="PS51168">
    <property type="entry name" value="CHORISMATE_MUT_2"/>
    <property type="match status" value="1"/>
</dbReference>
<evidence type="ECO:0000256" key="1">
    <source>
        <dbReference type="ARBA" id="ARBA00004817"/>
    </source>
</evidence>
<evidence type="ECO:0000256" key="2">
    <source>
        <dbReference type="ARBA" id="ARBA00012404"/>
    </source>
</evidence>
<dbReference type="SMART" id="SM00855">
    <property type="entry name" value="PGAM"/>
    <property type="match status" value="1"/>
</dbReference>
<dbReference type="InterPro" id="IPR002701">
    <property type="entry name" value="CM_II_prokaryot"/>
</dbReference>
<evidence type="ECO:0000256" key="5">
    <source>
        <dbReference type="SAM" id="SignalP"/>
    </source>
</evidence>
<dbReference type="Pfam" id="PF01817">
    <property type="entry name" value="CM_2"/>
    <property type="match status" value="1"/>
</dbReference>
<dbReference type="STRING" id="637679.GCA_001550055_00335"/>
<dbReference type="CDD" id="cd07067">
    <property type="entry name" value="HP_PGM_like"/>
    <property type="match status" value="1"/>
</dbReference>